<proteinExistence type="predicted"/>
<evidence type="ECO:0000256" key="4">
    <source>
        <dbReference type="SAM" id="MobiDB-lite"/>
    </source>
</evidence>
<dbReference type="CDD" id="cd06267">
    <property type="entry name" value="PBP1_LacI_sugar_binding-like"/>
    <property type="match status" value="1"/>
</dbReference>
<evidence type="ECO:0000256" key="3">
    <source>
        <dbReference type="ARBA" id="ARBA00023163"/>
    </source>
</evidence>
<dbReference type="PROSITE" id="PS50932">
    <property type="entry name" value="HTH_LACI_2"/>
    <property type="match status" value="1"/>
</dbReference>
<dbReference type="PANTHER" id="PTHR30146">
    <property type="entry name" value="LACI-RELATED TRANSCRIPTIONAL REPRESSOR"/>
    <property type="match status" value="1"/>
</dbReference>
<dbReference type="CDD" id="cd01392">
    <property type="entry name" value="HTH_LacI"/>
    <property type="match status" value="1"/>
</dbReference>
<evidence type="ECO:0000313" key="7">
    <source>
        <dbReference type="Proteomes" id="UP000463857"/>
    </source>
</evidence>
<evidence type="ECO:0000256" key="2">
    <source>
        <dbReference type="ARBA" id="ARBA00023125"/>
    </source>
</evidence>
<feature type="region of interest" description="Disordered" evidence="4">
    <location>
        <begin position="312"/>
        <end position="368"/>
    </location>
</feature>
<keyword evidence="7" id="KW-1185">Reference proteome</keyword>
<evidence type="ECO:0000256" key="1">
    <source>
        <dbReference type="ARBA" id="ARBA00023015"/>
    </source>
</evidence>
<dbReference type="InterPro" id="IPR046335">
    <property type="entry name" value="LacI/GalR-like_sensor"/>
</dbReference>
<dbReference type="RefSeq" id="WP_159544869.1">
    <property type="nucleotide sequence ID" value="NZ_CP047156.1"/>
</dbReference>
<dbReference type="PROSITE" id="PS00356">
    <property type="entry name" value="HTH_LACI_1"/>
    <property type="match status" value="1"/>
</dbReference>
<dbReference type="KEGG" id="eke:EK0264_09035"/>
<dbReference type="PANTHER" id="PTHR30146:SF138">
    <property type="entry name" value="TRANSCRIPTIONAL REGULATORY PROTEIN"/>
    <property type="match status" value="1"/>
</dbReference>
<dbReference type="Gene3D" id="3.40.50.2300">
    <property type="match status" value="2"/>
</dbReference>
<dbReference type="Pfam" id="PF13377">
    <property type="entry name" value="Peripla_BP_3"/>
    <property type="match status" value="1"/>
</dbReference>
<dbReference type="InterPro" id="IPR000843">
    <property type="entry name" value="HTH_LacI"/>
</dbReference>
<keyword evidence="3" id="KW-0804">Transcription</keyword>
<dbReference type="SUPFAM" id="SSF53822">
    <property type="entry name" value="Periplasmic binding protein-like I"/>
    <property type="match status" value="1"/>
</dbReference>
<dbReference type="AlphaFoldDB" id="A0A7L4YMA1"/>
<dbReference type="GO" id="GO:0003700">
    <property type="term" value="F:DNA-binding transcription factor activity"/>
    <property type="evidence" value="ECO:0007669"/>
    <property type="project" value="TreeGrafter"/>
</dbReference>
<feature type="domain" description="HTH lacI-type" evidence="5">
    <location>
        <begin position="5"/>
        <end position="59"/>
    </location>
</feature>
<dbReference type="Proteomes" id="UP000463857">
    <property type="component" value="Chromosome"/>
</dbReference>
<gene>
    <name evidence="6" type="ORF">EK0264_09035</name>
</gene>
<dbReference type="OrthoDB" id="37081at2"/>
<dbReference type="GO" id="GO:0000976">
    <property type="term" value="F:transcription cis-regulatory region binding"/>
    <property type="evidence" value="ECO:0007669"/>
    <property type="project" value="TreeGrafter"/>
</dbReference>
<keyword evidence="2" id="KW-0238">DNA-binding</keyword>
<dbReference type="Gene3D" id="1.10.260.40">
    <property type="entry name" value="lambda repressor-like DNA-binding domains"/>
    <property type="match status" value="1"/>
</dbReference>
<dbReference type="SUPFAM" id="SSF47413">
    <property type="entry name" value="lambda repressor-like DNA-binding domains"/>
    <property type="match status" value="1"/>
</dbReference>
<dbReference type="EMBL" id="CP047156">
    <property type="protein sequence ID" value="QHC00411.1"/>
    <property type="molecule type" value="Genomic_DNA"/>
</dbReference>
<accession>A0A7L4YMA1</accession>
<evidence type="ECO:0000313" key="6">
    <source>
        <dbReference type="EMBL" id="QHC00411.1"/>
    </source>
</evidence>
<dbReference type="Pfam" id="PF00356">
    <property type="entry name" value="LacI"/>
    <property type="match status" value="1"/>
</dbReference>
<dbReference type="InterPro" id="IPR028082">
    <property type="entry name" value="Peripla_BP_I"/>
</dbReference>
<dbReference type="InParanoid" id="A0A7L4YMA1"/>
<dbReference type="SMART" id="SM00354">
    <property type="entry name" value="HTH_LACI"/>
    <property type="match status" value="1"/>
</dbReference>
<dbReference type="FunCoup" id="A0A7L4YMA1">
    <property type="interactions" value="21"/>
</dbReference>
<dbReference type="InterPro" id="IPR010982">
    <property type="entry name" value="Lambda_DNA-bd_dom_sf"/>
</dbReference>
<keyword evidence="1" id="KW-0805">Transcription regulation</keyword>
<reference evidence="6 7" key="1">
    <citation type="journal article" date="2018" name="Int. J. Syst. Evol. Microbiol.">
        <title>Epidermidibacterium keratini gen. nov., sp. nov., a member of the family Sporichthyaceae, isolated from keratin epidermis.</title>
        <authorList>
            <person name="Lee D.G."/>
            <person name="Trujillo M.E."/>
            <person name="Kang S."/>
            <person name="Nam J.J."/>
            <person name="Kim Y.J."/>
        </authorList>
    </citation>
    <scope>NUCLEOTIDE SEQUENCE [LARGE SCALE GENOMIC DNA]</scope>
    <source>
        <strain evidence="6 7">EPI-7</strain>
    </source>
</reference>
<organism evidence="6 7">
    <name type="scientific">Epidermidibacterium keratini</name>
    <dbReference type="NCBI Taxonomy" id="1891644"/>
    <lineage>
        <taxon>Bacteria</taxon>
        <taxon>Bacillati</taxon>
        <taxon>Actinomycetota</taxon>
        <taxon>Actinomycetes</taxon>
        <taxon>Sporichthyales</taxon>
        <taxon>Sporichthyaceae</taxon>
        <taxon>Epidermidibacterium</taxon>
    </lineage>
</organism>
<sequence length="368" mass="38638">MTERPTIKDVARLAGVSIATASRALSGTRPVQPAYRERVTAAAAELDYNPNLTARALRSAKTGAIGMVIPMIDNPFFPSLVSAIESLLETNGYTLLLCSSQENIELEAQRLRALTDRQVDGLLISAASQTDSVEAVARTAELVPLVQLDQRAPGVASPFVGIDDSAGMRSIVEHLASRGSRRTAYLGASDENWSGMRRRDGFVRWTAESDPSARERIRLGSFTREFGRSGALELLRADREIDALVCANDLIALGALDAAHELGLSVPGDVAVTGYDDIIVATASNPTLTTVAQPVADIARIAVETLWDTIGRGANPTADARPTGADPDGSAGADRGEPAGADPGDPVAAVSDEPTVEVAGTLVVRESA</sequence>
<name>A0A7L4YMA1_9ACTN</name>
<protein>
    <submittedName>
        <fullName evidence="6">Substrate-binding domain-containing protein</fullName>
    </submittedName>
</protein>
<evidence type="ECO:0000259" key="5">
    <source>
        <dbReference type="PROSITE" id="PS50932"/>
    </source>
</evidence>
<feature type="compositionally biased region" description="Low complexity" evidence="4">
    <location>
        <begin position="338"/>
        <end position="349"/>
    </location>
</feature>